<dbReference type="Proteomes" id="UP000472971">
    <property type="component" value="Unassembled WGS sequence"/>
</dbReference>
<dbReference type="PANTHER" id="PTHR43084:SF7">
    <property type="entry name" value="BETA-LACTAMASE DOMAIN PROTEIN"/>
    <property type="match status" value="1"/>
</dbReference>
<organism evidence="3 4">
    <name type="scientific">Bacillus aquiflavi</name>
    <dbReference type="NCBI Taxonomy" id="2672567"/>
    <lineage>
        <taxon>Bacteria</taxon>
        <taxon>Bacillati</taxon>
        <taxon>Bacillota</taxon>
        <taxon>Bacilli</taxon>
        <taxon>Bacillales</taxon>
        <taxon>Bacillaceae</taxon>
        <taxon>Bacillus</taxon>
    </lineage>
</organism>
<reference evidence="2 5" key="2">
    <citation type="submission" date="2020-07" db="EMBL/GenBank/DDBJ databases">
        <authorList>
            <person name="Feng H."/>
        </authorList>
    </citation>
    <scope>NUCLEOTIDE SEQUENCE [LARGE SCALE GENOMIC DNA]</scope>
    <source>
        <strain evidence="5">s-12</strain>
        <strain evidence="2">S-12</strain>
    </source>
</reference>
<dbReference type="PROSITE" id="PS50206">
    <property type="entry name" value="RHODANESE_3"/>
    <property type="match status" value="1"/>
</dbReference>
<dbReference type="InterPro" id="IPR051682">
    <property type="entry name" value="Mito_Persulfide_Diox"/>
</dbReference>
<dbReference type="EMBL" id="JAAIWN010000008">
    <property type="protein sequence ID" value="NEY80923.1"/>
    <property type="molecule type" value="Genomic_DNA"/>
</dbReference>
<dbReference type="Proteomes" id="UP000570010">
    <property type="component" value="Unassembled WGS sequence"/>
</dbReference>
<dbReference type="SUPFAM" id="SSF52821">
    <property type="entry name" value="Rhodanese/Cell cycle control phosphatase"/>
    <property type="match status" value="1"/>
</dbReference>
<dbReference type="GO" id="GO:0006749">
    <property type="term" value="P:glutathione metabolic process"/>
    <property type="evidence" value="ECO:0007669"/>
    <property type="project" value="InterPro"/>
</dbReference>
<dbReference type="InterPro" id="IPR001763">
    <property type="entry name" value="Rhodanese-like_dom"/>
</dbReference>
<dbReference type="AlphaFoldDB" id="A0A6B3VYS8"/>
<dbReference type="EMBL" id="JACEIO010000008">
    <property type="protein sequence ID" value="MBA4536556.1"/>
    <property type="molecule type" value="Genomic_DNA"/>
</dbReference>
<keyword evidence="3" id="KW-0378">Hydrolase</keyword>
<dbReference type="InterPro" id="IPR036866">
    <property type="entry name" value="RibonucZ/Hydroxyglut_hydro"/>
</dbReference>
<evidence type="ECO:0000313" key="4">
    <source>
        <dbReference type="Proteomes" id="UP000472971"/>
    </source>
</evidence>
<keyword evidence="4" id="KW-1185">Reference proteome</keyword>
<dbReference type="CDD" id="cd07724">
    <property type="entry name" value="POD-like_MBL-fold"/>
    <property type="match status" value="1"/>
</dbReference>
<dbReference type="InterPro" id="IPR044528">
    <property type="entry name" value="POD-like_MBL-fold"/>
</dbReference>
<reference evidence="3 4" key="1">
    <citation type="submission" date="2020-02" db="EMBL/GenBank/DDBJ databases">
        <title>Bacillus aquiflavi sp. nov., isolated from yellow water of strong flavor Chinese baijiu in Yibin region of China.</title>
        <authorList>
            <person name="Xie J."/>
        </authorList>
    </citation>
    <scope>NUCLEOTIDE SEQUENCE [LARGE SCALE GENOMIC DNA]</scope>
    <source>
        <strain evidence="3 4">3H-10</strain>
    </source>
</reference>
<evidence type="ECO:0000313" key="5">
    <source>
        <dbReference type="Proteomes" id="UP000570010"/>
    </source>
</evidence>
<evidence type="ECO:0000313" key="3">
    <source>
        <dbReference type="EMBL" id="NEY80923.1"/>
    </source>
</evidence>
<dbReference type="SMART" id="SM00450">
    <property type="entry name" value="RHOD"/>
    <property type="match status" value="1"/>
</dbReference>
<proteinExistence type="predicted"/>
<dbReference type="GO" id="GO:0050313">
    <property type="term" value="F:sulfur dioxygenase activity"/>
    <property type="evidence" value="ECO:0007669"/>
    <property type="project" value="InterPro"/>
</dbReference>
<sequence length="365" mass="40513">MKSGENIIIFDVRNKDDFNDWKIEYKEIKMVNVPYFNIIEDEDNVENFKDLSKDTEIVVVCAKGGSSEYVADVLSKKGFKVSHLINGMLAWSQFYYPTTVNISEQMKLVQINRLSKGCLSYLIISNGKAALIDPNRHIDIYLELAKKENATIEHILDSHLHADHISGGPEIAKITGATYYLNSSEGAKISFEPLEKHDVIKFGDVHVEVLAIKTPGHTPGSVSFLVNNQFLLSGDTIFVGGLGRPDLGGKAREWAMDLYDTIFNKIADLADDVLVLPAHFADIQEINEQGIVAATLGEIRKSNRQMQTTNKEEFTEMVASSANTTKPPNFEDIVAINKGEQNVDDETATALEIGPNRCAVHHTAE</sequence>
<name>A0A6B3VYS8_9BACI</name>
<dbReference type="Pfam" id="PF00581">
    <property type="entry name" value="Rhodanese"/>
    <property type="match status" value="1"/>
</dbReference>
<evidence type="ECO:0000313" key="2">
    <source>
        <dbReference type="EMBL" id="MBA4536556.1"/>
    </source>
</evidence>
<dbReference type="SMART" id="SM00849">
    <property type="entry name" value="Lactamase_B"/>
    <property type="match status" value="1"/>
</dbReference>
<accession>A0A6B3VYS8</accession>
<dbReference type="GO" id="GO:0070813">
    <property type="term" value="P:hydrogen sulfide metabolic process"/>
    <property type="evidence" value="ECO:0007669"/>
    <property type="project" value="TreeGrafter"/>
</dbReference>
<evidence type="ECO:0000259" key="1">
    <source>
        <dbReference type="PROSITE" id="PS50206"/>
    </source>
</evidence>
<dbReference type="Gene3D" id="3.40.250.10">
    <property type="entry name" value="Rhodanese-like domain"/>
    <property type="match status" value="1"/>
</dbReference>
<dbReference type="Gene3D" id="3.60.15.10">
    <property type="entry name" value="Ribonuclease Z/Hydroxyacylglutathione hydrolase-like"/>
    <property type="match status" value="1"/>
</dbReference>
<dbReference type="SUPFAM" id="SSF56281">
    <property type="entry name" value="Metallo-hydrolase/oxidoreductase"/>
    <property type="match status" value="1"/>
</dbReference>
<dbReference type="PANTHER" id="PTHR43084">
    <property type="entry name" value="PERSULFIDE DIOXYGENASE ETHE1"/>
    <property type="match status" value="1"/>
</dbReference>
<gene>
    <name evidence="3" type="ORF">G4D64_05135</name>
    <name evidence="2" type="ORF">H1Z61_05175</name>
</gene>
<comment type="caution">
    <text evidence="3">The sequence shown here is derived from an EMBL/GenBank/DDBJ whole genome shotgun (WGS) entry which is preliminary data.</text>
</comment>
<dbReference type="InterPro" id="IPR001279">
    <property type="entry name" value="Metallo-B-lactamas"/>
</dbReference>
<dbReference type="InterPro" id="IPR036873">
    <property type="entry name" value="Rhodanese-like_dom_sf"/>
</dbReference>
<dbReference type="GO" id="GO:0016787">
    <property type="term" value="F:hydrolase activity"/>
    <property type="evidence" value="ECO:0007669"/>
    <property type="project" value="UniProtKB-KW"/>
</dbReference>
<dbReference type="Pfam" id="PF00753">
    <property type="entry name" value="Lactamase_B"/>
    <property type="match status" value="1"/>
</dbReference>
<protein>
    <submittedName>
        <fullName evidence="3">MBL fold metallo-hydrolase</fullName>
    </submittedName>
</protein>
<feature type="domain" description="Rhodanese" evidence="1">
    <location>
        <begin position="3"/>
        <end position="100"/>
    </location>
</feature>